<accession>A0AAU7U9N1</accession>
<gene>
    <name evidence="7" type="ORF">ABOD76_16890</name>
</gene>
<dbReference type="CDD" id="cd07995">
    <property type="entry name" value="TPK"/>
    <property type="match status" value="1"/>
</dbReference>
<reference evidence="7" key="1">
    <citation type="submission" date="2024-06" db="EMBL/GenBank/DDBJ databases">
        <title>Draft Genome Sequence of Deinococcus sonorensis Type Strain KR-87, a Biofilm Producing Representative of the Genus Deinococcus.</title>
        <authorList>
            <person name="Boren L.S."/>
            <person name="Grosso R.A."/>
            <person name="Hugenberg-Cox A.N."/>
            <person name="Hill J.T.E."/>
            <person name="Albert C.M."/>
            <person name="Tuohy J.M."/>
        </authorList>
    </citation>
    <scope>NUCLEOTIDE SEQUENCE</scope>
    <source>
        <strain evidence="7">KR-87</strain>
    </source>
</reference>
<dbReference type="InterPro" id="IPR007373">
    <property type="entry name" value="Thiamin_PyroPKinase_B1-bd"/>
</dbReference>
<dbReference type="KEGG" id="dsc:ABOD76_16890"/>
<dbReference type="InterPro" id="IPR007371">
    <property type="entry name" value="TPK_catalytic"/>
</dbReference>
<feature type="domain" description="Thiamin pyrophosphokinase thiamin-binding" evidence="6">
    <location>
        <begin position="135"/>
        <end position="200"/>
    </location>
</feature>
<dbReference type="Pfam" id="PF04263">
    <property type="entry name" value="TPK_catalytic"/>
    <property type="match status" value="1"/>
</dbReference>
<evidence type="ECO:0000256" key="1">
    <source>
        <dbReference type="ARBA" id="ARBA00022679"/>
    </source>
</evidence>
<dbReference type="SMART" id="SM00983">
    <property type="entry name" value="TPK_B1_binding"/>
    <property type="match status" value="1"/>
</dbReference>
<dbReference type="SUPFAM" id="SSF63999">
    <property type="entry name" value="Thiamin pyrophosphokinase, catalytic domain"/>
    <property type="match status" value="1"/>
</dbReference>
<keyword evidence="3" id="KW-0418">Kinase</keyword>
<dbReference type="Gene3D" id="3.40.50.10240">
    <property type="entry name" value="Thiamin pyrophosphokinase, catalytic domain"/>
    <property type="match status" value="1"/>
</dbReference>
<dbReference type="GO" id="GO:0005524">
    <property type="term" value="F:ATP binding"/>
    <property type="evidence" value="ECO:0007669"/>
    <property type="project" value="UniProtKB-KW"/>
</dbReference>
<dbReference type="GO" id="GO:0006772">
    <property type="term" value="P:thiamine metabolic process"/>
    <property type="evidence" value="ECO:0007669"/>
    <property type="project" value="UniProtKB-UniRule"/>
</dbReference>
<dbReference type="GO" id="GO:0016301">
    <property type="term" value="F:kinase activity"/>
    <property type="evidence" value="ECO:0007669"/>
    <property type="project" value="UniProtKB-KW"/>
</dbReference>
<dbReference type="RefSeq" id="WP_350243135.1">
    <property type="nucleotide sequence ID" value="NZ_CP158299.1"/>
</dbReference>
<dbReference type="GO" id="GO:0009229">
    <property type="term" value="P:thiamine diphosphate biosynthetic process"/>
    <property type="evidence" value="ECO:0007669"/>
    <property type="project" value="InterPro"/>
</dbReference>
<protein>
    <recommendedName>
        <fullName evidence="5">Thiamine diphosphokinase</fullName>
        <ecNumber evidence="5">2.7.6.2</ecNumber>
    </recommendedName>
</protein>
<evidence type="ECO:0000259" key="6">
    <source>
        <dbReference type="SMART" id="SM00983"/>
    </source>
</evidence>
<keyword evidence="1 7" id="KW-0808">Transferase</keyword>
<evidence type="ECO:0000313" key="7">
    <source>
        <dbReference type="EMBL" id="XBV85098.1"/>
    </source>
</evidence>
<dbReference type="AlphaFoldDB" id="A0AAU7U9N1"/>
<dbReference type="Pfam" id="PF04265">
    <property type="entry name" value="TPK_B1_binding"/>
    <property type="match status" value="1"/>
</dbReference>
<dbReference type="PANTHER" id="PTHR41299">
    <property type="entry name" value="THIAMINE PYROPHOSPHOKINASE"/>
    <property type="match status" value="1"/>
</dbReference>
<sequence length="219" mass="22426">MTSAWILVGGRLVPGPALAALPHPDLVIAADGGARHATTLGVPVDLWVGDFDSSDGLTLDVPRDVHPRAKDSTDAELAIRLARERGSTSLAILGAFGGRFDHAFALALGAVRLAQEGLDVLLHSGDESGHPLRPGEPLHLTLAAGQTFSVLAAGPLHRLSIVGARWPLQAAEVPSGSGHTLSNEAAGGELVVQLTRGTALVTVLHPAGTLLAGDPYSVS</sequence>
<organism evidence="7">
    <name type="scientific">Deinococcus sonorensis KR-87</name>
    <dbReference type="NCBI Taxonomy" id="694439"/>
    <lineage>
        <taxon>Bacteria</taxon>
        <taxon>Thermotogati</taxon>
        <taxon>Deinococcota</taxon>
        <taxon>Deinococci</taxon>
        <taxon>Deinococcales</taxon>
        <taxon>Deinococcaceae</taxon>
        <taxon>Deinococcus</taxon>
    </lineage>
</organism>
<dbReference type="InterPro" id="IPR053149">
    <property type="entry name" value="TPK"/>
</dbReference>
<evidence type="ECO:0000256" key="5">
    <source>
        <dbReference type="NCBIfam" id="TIGR01378"/>
    </source>
</evidence>
<evidence type="ECO:0000256" key="4">
    <source>
        <dbReference type="ARBA" id="ARBA00022840"/>
    </source>
</evidence>
<dbReference type="EMBL" id="CP158299">
    <property type="protein sequence ID" value="XBV85098.1"/>
    <property type="molecule type" value="Genomic_DNA"/>
</dbReference>
<dbReference type="GO" id="GO:0030975">
    <property type="term" value="F:thiamine binding"/>
    <property type="evidence" value="ECO:0007669"/>
    <property type="project" value="InterPro"/>
</dbReference>
<dbReference type="GO" id="GO:0004788">
    <property type="term" value="F:thiamine diphosphokinase activity"/>
    <property type="evidence" value="ECO:0007669"/>
    <property type="project" value="UniProtKB-UniRule"/>
</dbReference>
<proteinExistence type="predicted"/>
<keyword evidence="4" id="KW-0067">ATP-binding</keyword>
<dbReference type="InterPro" id="IPR006282">
    <property type="entry name" value="Thi_PPkinase"/>
</dbReference>
<evidence type="ECO:0000256" key="3">
    <source>
        <dbReference type="ARBA" id="ARBA00022777"/>
    </source>
</evidence>
<dbReference type="PANTHER" id="PTHR41299:SF1">
    <property type="entry name" value="THIAMINE PYROPHOSPHOKINASE"/>
    <property type="match status" value="1"/>
</dbReference>
<evidence type="ECO:0000256" key="2">
    <source>
        <dbReference type="ARBA" id="ARBA00022741"/>
    </source>
</evidence>
<dbReference type="InterPro" id="IPR036759">
    <property type="entry name" value="TPK_catalytic_sf"/>
</dbReference>
<name>A0AAU7U9N1_9DEIO</name>
<dbReference type="NCBIfam" id="TIGR01378">
    <property type="entry name" value="thi_PPkinase"/>
    <property type="match status" value="1"/>
</dbReference>
<keyword evidence="2" id="KW-0547">Nucleotide-binding</keyword>
<dbReference type="EC" id="2.7.6.2" evidence="5"/>